<name>A0A1U7IFL8_9CYAN</name>
<feature type="domain" description="MobA/VirD2-like nuclease" evidence="1">
    <location>
        <begin position="22"/>
        <end position="148"/>
    </location>
</feature>
<comment type="caution">
    <text evidence="2">The sequence shown here is derived from an EMBL/GenBank/DDBJ whole genome shotgun (WGS) entry which is preliminary data.</text>
</comment>
<evidence type="ECO:0000313" key="3">
    <source>
        <dbReference type="Proteomes" id="UP000185860"/>
    </source>
</evidence>
<dbReference type="Pfam" id="PF03432">
    <property type="entry name" value="Relaxase"/>
    <property type="match status" value="1"/>
</dbReference>
<sequence length="358" mass="41199">MIGKATKGADFRGLLRYIFSRERSQLLGSNLGQQSILGMQQEFEAICSLNHRVRYPVLHLSLSPHPDDRLSDKQAFDLIENMVNRCGYGDCQWVAARHDDTITPEGKLRPHYHVIVNRVRLTDCRVVSAWKDWQRYEMVLQELREEYNVTKVIDSRDSKHRELTTAQAQRTRQLQQQVDSNQIDCVPNVRLQLQNAIDSAITKVQEVTSLGEILSTVGVTSVVTSRGIKFEKDGIWFAGYQLGKAYTLKSLSERLSQQKLVRTIAPIIAACLVNQTKLVGQHHTAYWEDDQLVLMDNLSSRIKMKAVNQNGYWQPVVPSNLNDTDVRHFLEVDLRRIQTLKEAKKQREKEQSEAELDW</sequence>
<evidence type="ECO:0000259" key="1">
    <source>
        <dbReference type="Pfam" id="PF03432"/>
    </source>
</evidence>
<dbReference type="STRING" id="454136.NIES2119_19765"/>
<dbReference type="AlphaFoldDB" id="A0A1U7IFL8"/>
<dbReference type="Proteomes" id="UP000185860">
    <property type="component" value="Unassembled WGS sequence"/>
</dbReference>
<dbReference type="EMBL" id="MRCE01000020">
    <property type="protein sequence ID" value="OKH35734.1"/>
    <property type="molecule type" value="Genomic_DNA"/>
</dbReference>
<protein>
    <recommendedName>
        <fullName evidence="1">MobA/VirD2-like nuclease domain-containing protein</fullName>
    </recommendedName>
</protein>
<dbReference type="OrthoDB" id="423968at2"/>
<dbReference type="RefSeq" id="WP_073595221.1">
    <property type="nucleotide sequence ID" value="NZ_MRCE01000020.1"/>
</dbReference>
<organism evidence="2 3">
    <name type="scientific">[Phormidium ambiguum] IAM M-71</name>
    <dbReference type="NCBI Taxonomy" id="454136"/>
    <lineage>
        <taxon>Bacteria</taxon>
        <taxon>Bacillati</taxon>
        <taxon>Cyanobacteriota</taxon>
        <taxon>Cyanophyceae</taxon>
        <taxon>Oscillatoriophycideae</taxon>
        <taxon>Aerosakkonematales</taxon>
        <taxon>Aerosakkonemataceae</taxon>
        <taxon>Floridanema</taxon>
    </lineage>
</organism>
<reference evidence="2 3" key="1">
    <citation type="submission" date="2016-11" db="EMBL/GenBank/DDBJ databases">
        <title>Draft Genome Sequences of Nine Cyanobacterial Strains from Diverse Habitats.</title>
        <authorList>
            <person name="Zhu T."/>
            <person name="Hou S."/>
            <person name="Lu X."/>
            <person name="Hess W.R."/>
        </authorList>
    </citation>
    <scope>NUCLEOTIDE SEQUENCE [LARGE SCALE GENOMIC DNA]</scope>
    <source>
        <strain evidence="2 3">IAM M-71</strain>
    </source>
</reference>
<gene>
    <name evidence="2" type="ORF">NIES2119_19765</name>
</gene>
<dbReference type="InterPro" id="IPR005094">
    <property type="entry name" value="Endonuclease_MobA/VirD2"/>
</dbReference>
<proteinExistence type="predicted"/>
<evidence type="ECO:0000313" key="2">
    <source>
        <dbReference type="EMBL" id="OKH35734.1"/>
    </source>
</evidence>
<accession>A0A1U7IFL8</accession>